<proteinExistence type="predicted"/>
<protein>
    <submittedName>
        <fullName evidence="1">Uncharacterized protein</fullName>
    </submittedName>
</protein>
<reference evidence="1" key="2">
    <citation type="journal article" date="2014" name="ISME J.">
        <title>Microbial stratification in low pH oxic and suboxic macroscopic growths along an acid mine drainage.</title>
        <authorList>
            <person name="Mendez-Garcia C."/>
            <person name="Mesa V."/>
            <person name="Sprenger R.R."/>
            <person name="Richter M."/>
            <person name="Diez M.S."/>
            <person name="Solano J."/>
            <person name="Bargiela R."/>
            <person name="Golyshina O.V."/>
            <person name="Manteca A."/>
            <person name="Ramos J.L."/>
            <person name="Gallego J.R."/>
            <person name="Llorente I."/>
            <person name="Martins Dos Santos V.A."/>
            <person name="Jensen O.N."/>
            <person name="Pelaez A.I."/>
            <person name="Sanchez J."/>
            <person name="Ferrer M."/>
        </authorList>
    </citation>
    <scope>NUCLEOTIDE SEQUENCE</scope>
</reference>
<dbReference type="EMBL" id="AUZX01015172">
    <property type="protein sequence ID" value="EQD29733.1"/>
    <property type="molecule type" value="Genomic_DNA"/>
</dbReference>
<accession>T0Y9A3</accession>
<reference evidence="1" key="1">
    <citation type="submission" date="2013-08" db="EMBL/GenBank/DDBJ databases">
        <authorList>
            <person name="Mendez C."/>
            <person name="Richter M."/>
            <person name="Ferrer M."/>
            <person name="Sanchez J."/>
        </authorList>
    </citation>
    <scope>NUCLEOTIDE SEQUENCE</scope>
</reference>
<gene>
    <name evidence="1" type="ORF">B1A_20561</name>
</gene>
<sequence length="165" mass="17298">TQSGSWTPLQNTVTTIVTSVPSGYTLTVNNPVSGVPGLAPQSVQSYRAQILNGFSAVAQGFGTYLESLLVQVPGVIPRLVAIRQVTNGWEVICGGGDPYEVAGAIYLGTLDLSTLQGSATTSRNVLASIISPPNNYSVIYVNPPLTQFSMVTTWNTISPSFTSGT</sequence>
<dbReference type="AlphaFoldDB" id="T0Y9A3"/>
<name>T0Y9A3_9ZZZZ</name>
<evidence type="ECO:0000313" key="1">
    <source>
        <dbReference type="EMBL" id="EQD29733.1"/>
    </source>
</evidence>
<comment type="caution">
    <text evidence="1">The sequence shown here is derived from an EMBL/GenBank/DDBJ whole genome shotgun (WGS) entry which is preliminary data.</text>
</comment>
<feature type="non-terminal residue" evidence="1">
    <location>
        <position position="1"/>
    </location>
</feature>
<feature type="non-terminal residue" evidence="1">
    <location>
        <position position="165"/>
    </location>
</feature>
<organism evidence="1">
    <name type="scientific">mine drainage metagenome</name>
    <dbReference type="NCBI Taxonomy" id="410659"/>
    <lineage>
        <taxon>unclassified sequences</taxon>
        <taxon>metagenomes</taxon>
        <taxon>ecological metagenomes</taxon>
    </lineage>
</organism>